<accession>A0A328BRW4</accession>
<evidence type="ECO:0000313" key="3">
    <source>
        <dbReference type="Proteomes" id="UP000248553"/>
    </source>
</evidence>
<reference evidence="3" key="1">
    <citation type="submission" date="2018-05" db="EMBL/GenBank/DDBJ databases">
        <authorList>
            <person name="Nie L."/>
        </authorList>
    </citation>
    <scope>NUCLEOTIDE SEQUENCE [LARGE SCALE GENOMIC DNA]</scope>
    <source>
        <strain evidence="3">NL</strain>
    </source>
</reference>
<sequence>MTYQSDRQFVTTSIWLMRIYFGTAALLLTTTVIFLLGAVVSENWPGALGLVLFGGAALGFGWLSTRLAQVALTPGGIEVRRLFGREVKEPGEFDRVEAFGSLIRIHFQDGGKVYGMSNSLFVREMMPELYYQAADAEWGLGNSVPGMRDQAAALVLLRERDDIALINQKIRAWVPARQQ</sequence>
<dbReference type="RefSeq" id="WP_111476563.1">
    <property type="nucleotide sequence ID" value="NZ_QHKM01000001.1"/>
</dbReference>
<organism evidence="2 3">
    <name type="scientific">Hymenobacter edaphi</name>
    <dbReference type="NCBI Taxonomy" id="2211146"/>
    <lineage>
        <taxon>Bacteria</taxon>
        <taxon>Pseudomonadati</taxon>
        <taxon>Bacteroidota</taxon>
        <taxon>Cytophagia</taxon>
        <taxon>Cytophagales</taxon>
        <taxon>Hymenobacteraceae</taxon>
        <taxon>Hymenobacter</taxon>
    </lineage>
</organism>
<dbReference type="EMBL" id="QHKM01000001">
    <property type="protein sequence ID" value="RAK69827.1"/>
    <property type="molecule type" value="Genomic_DNA"/>
</dbReference>
<comment type="caution">
    <text evidence="2">The sequence shown here is derived from an EMBL/GenBank/DDBJ whole genome shotgun (WGS) entry which is preliminary data.</text>
</comment>
<proteinExistence type="predicted"/>
<evidence type="ECO:0000313" key="2">
    <source>
        <dbReference type="EMBL" id="RAK69827.1"/>
    </source>
</evidence>
<name>A0A328BRW4_9BACT</name>
<feature type="transmembrane region" description="Helical" evidence="1">
    <location>
        <begin position="46"/>
        <end position="63"/>
    </location>
</feature>
<keyword evidence="1" id="KW-0812">Transmembrane</keyword>
<gene>
    <name evidence="2" type="ORF">DLM85_02945</name>
</gene>
<keyword evidence="3" id="KW-1185">Reference proteome</keyword>
<dbReference type="Proteomes" id="UP000248553">
    <property type="component" value="Unassembled WGS sequence"/>
</dbReference>
<keyword evidence="1" id="KW-0472">Membrane</keyword>
<feature type="transmembrane region" description="Helical" evidence="1">
    <location>
        <begin position="20"/>
        <end position="40"/>
    </location>
</feature>
<dbReference type="AlphaFoldDB" id="A0A328BRW4"/>
<protein>
    <submittedName>
        <fullName evidence="2">Uncharacterized protein</fullName>
    </submittedName>
</protein>
<evidence type="ECO:0000256" key="1">
    <source>
        <dbReference type="SAM" id="Phobius"/>
    </source>
</evidence>
<keyword evidence="1" id="KW-1133">Transmembrane helix</keyword>